<feature type="compositionally biased region" description="Basic and acidic residues" evidence="3">
    <location>
        <begin position="75"/>
        <end position="84"/>
    </location>
</feature>
<comment type="similarity">
    <text evidence="1">Belongs to the SPT2 family.</text>
</comment>
<protein>
    <recommendedName>
        <fullName evidence="6">Chromatin SPT2</fullName>
    </recommendedName>
</protein>
<sequence>MPAFLATQLILTRLRQQIGDLLAEISGGQPSSAPSPKSAASSGIKRKAEDGSNGATSTKLTKARQPDGSYSTSKVSRDAEGRVIERSYSVSRLVKAAGPGQAASINSSTPPHRTSSPSTNGRHEPPALTSQRIASISNGKLPAASSSAIPAKRPSAVASRPKLHQPVLATTKVAQPKPSPTTPTTSHLSQAPKKGSFKEIMARGAKAQEVMGKVGMIQHKSTDKAPIKKEREIAKPEHKPGVGSGAKGKMGTAYAGTGRPSGTPGRDNGPTGALARTISRNGPSKDVKTGGKSKPVAAVNDTAEKKLKKSATATTGYAGTARPRPGAAAANKGSSSRGEQRPRHGGLLEPPRTSRRSKYEDEYDEELDDFIDYDDDEEQGKGPRSGYDSEGSSDMEAGMSDIDTEERRAELYAREEDKREQALEEKLRREKEERRRRWA</sequence>
<keyword evidence="2" id="KW-0175">Coiled coil</keyword>
<feature type="region of interest" description="Disordered" evidence="3">
    <location>
        <begin position="138"/>
        <end position="196"/>
    </location>
</feature>
<evidence type="ECO:0000256" key="2">
    <source>
        <dbReference type="ARBA" id="ARBA00023054"/>
    </source>
</evidence>
<gene>
    <name evidence="4" type="ORF">E0Z10_g1305</name>
</gene>
<name>A0A4Z0Z7A9_9PEZI</name>
<dbReference type="AlphaFoldDB" id="A0A4Z0Z7A9"/>
<dbReference type="InterPro" id="IPR013256">
    <property type="entry name" value="Chromatin_SPT2"/>
</dbReference>
<feature type="compositionally biased region" description="Low complexity" evidence="3">
    <location>
        <begin position="26"/>
        <end position="43"/>
    </location>
</feature>
<dbReference type="OrthoDB" id="5430658at2759"/>
<feature type="compositionally biased region" description="Basic and acidic residues" evidence="3">
    <location>
        <begin position="220"/>
        <end position="240"/>
    </location>
</feature>
<evidence type="ECO:0000313" key="5">
    <source>
        <dbReference type="Proteomes" id="UP000297716"/>
    </source>
</evidence>
<evidence type="ECO:0000256" key="1">
    <source>
        <dbReference type="ARBA" id="ARBA00006461"/>
    </source>
</evidence>
<reference evidence="4 5" key="1">
    <citation type="submission" date="2019-03" db="EMBL/GenBank/DDBJ databases">
        <title>Draft genome sequence of Xylaria hypoxylon DSM 108379, a ubiquitous saprotrophic-parasitic fungi on hardwood.</title>
        <authorList>
            <person name="Buettner E."/>
            <person name="Leonhardt S."/>
            <person name="Gebauer A.M."/>
            <person name="Liers C."/>
            <person name="Hofrichter M."/>
            <person name="Kellner H."/>
        </authorList>
    </citation>
    <scope>NUCLEOTIDE SEQUENCE [LARGE SCALE GENOMIC DNA]</scope>
    <source>
        <strain evidence="4 5">DSM 108379</strain>
    </source>
</reference>
<dbReference type="EMBL" id="SKBN01000013">
    <property type="protein sequence ID" value="TGJ87491.1"/>
    <property type="molecule type" value="Genomic_DNA"/>
</dbReference>
<accession>A0A4Z0Z7A9</accession>
<feature type="compositionally biased region" description="Basic and acidic residues" evidence="3">
    <location>
        <begin position="405"/>
        <end position="439"/>
    </location>
</feature>
<feature type="region of interest" description="Disordered" evidence="3">
    <location>
        <begin position="210"/>
        <end position="439"/>
    </location>
</feature>
<evidence type="ECO:0000256" key="3">
    <source>
        <dbReference type="SAM" id="MobiDB-lite"/>
    </source>
</evidence>
<organism evidence="4 5">
    <name type="scientific">Xylaria hypoxylon</name>
    <dbReference type="NCBI Taxonomy" id="37992"/>
    <lineage>
        <taxon>Eukaryota</taxon>
        <taxon>Fungi</taxon>
        <taxon>Dikarya</taxon>
        <taxon>Ascomycota</taxon>
        <taxon>Pezizomycotina</taxon>
        <taxon>Sordariomycetes</taxon>
        <taxon>Xylariomycetidae</taxon>
        <taxon>Xylariales</taxon>
        <taxon>Xylariaceae</taxon>
        <taxon>Xylaria</taxon>
    </lineage>
</organism>
<keyword evidence="5" id="KW-1185">Reference proteome</keyword>
<feature type="compositionally biased region" description="Acidic residues" evidence="3">
    <location>
        <begin position="361"/>
        <end position="378"/>
    </location>
</feature>
<feature type="compositionally biased region" description="Low complexity" evidence="3">
    <location>
        <begin position="107"/>
        <end position="119"/>
    </location>
</feature>
<dbReference type="STRING" id="37992.A0A4Z0Z7A9"/>
<feature type="compositionally biased region" description="Low complexity" evidence="3">
    <location>
        <begin position="311"/>
        <end position="330"/>
    </location>
</feature>
<feature type="region of interest" description="Disordered" evidence="3">
    <location>
        <begin position="25"/>
        <end position="84"/>
    </location>
</feature>
<dbReference type="Pfam" id="PF08243">
    <property type="entry name" value="SPT2"/>
    <property type="match status" value="1"/>
</dbReference>
<evidence type="ECO:0000313" key="4">
    <source>
        <dbReference type="EMBL" id="TGJ87491.1"/>
    </source>
</evidence>
<evidence type="ECO:0008006" key="6">
    <source>
        <dbReference type="Google" id="ProtNLM"/>
    </source>
</evidence>
<proteinExistence type="inferred from homology"/>
<feature type="region of interest" description="Disordered" evidence="3">
    <location>
        <begin position="99"/>
        <end position="126"/>
    </location>
</feature>
<comment type="caution">
    <text evidence="4">The sequence shown here is derived from an EMBL/GenBank/DDBJ whole genome shotgun (WGS) entry which is preliminary data.</text>
</comment>
<dbReference type="SMART" id="SM00784">
    <property type="entry name" value="SPT2"/>
    <property type="match status" value="1"/>
</dbReference>
<feature type="compositionally biased region" description="Polar residues" evidence="3">
    <location>
        <begin position="138"/>
        <end position="148"/>
    </location>
</feature>
<dbReference type="Proteomes" id="UP000297716">
    <property type="component" value="Unassembled WGS sequence"/>
</dbReference>